<accession>A0A7I9UY40</accession>
<protein>
    <recommendedName>
        <fullName evidence="2">Solute-binding protein family 5 domain-containing protein</fullName>
    </recommendedName>
</protein>
<dbReference type="Gene3D" id="3.10.105.10">
    <property type="entry name" value="Dipeptide-binding Protein, Domain 3"/>
    <property type="match status" value="1"/>
</dbReference>
<dbReference type="Gene3D" id="3.40.190.10">
    <property type="entry name" value="Periplasmic binding protein-like II"/>
    <property type="match status" value="1"/>
</dbReference>
<name>A0A7I9UY40_9ACTN</name>
<keyword evidence="1" id="KW-0732">Signal</keyword>
<dbReference type="PANTHER" id="PTHR30290">
    <property type="entry name" value="PERIPLASMIC BINDING COMPONENT OF ABC TRANSPORTER"/>
    <property type="match status" value="1"/>
</dbReference>
<dbReference type="AlphaFoldDB" id="A0A7I9UY40"/>
<dbReference type="SUPFAM" id="SSF53850">
    <property type="entry name" value="Periplasmic binding protein-like II"/>
    <property type="match status" value="1"/>
</dbReference>
<dbReference type="Pfam" id="PF00496">
    <property type="entry name" value="SBP_bac_5"/>
    <property type="match status" value="1"/>
</dbReference>
<evidence type="ECO:0000256" key="1">
    <source>
        <dbReference type="SAM" id="SignalP"/>
    </source>
</evidence>
<evidence type="ECO:0000259" key="2">
    <source>
        <dbReference type="Pfam" id="PF00496"/>
    </source>
</evidence>
<dbReference type="RefSeq" id="WP_161927139.1">
    <property type="nucleotide sequence ID" value="NZ_BJOU01000001.1"/>
</dbReference>
<dbReference type="OrthoDB" id="7888869at2"/>
<evidence type="ECO:0000313" key="4">
    <source>
        <dbReference type="Proteomes" id="UP000444980"/>
    </source>
</evidence>
<feature type="chain" id="PRO_5039157834" description="Solute-binding protein family 5 domain-containing protein" evidence="1">
    <location>
        <begin position="27"/>
        <end position="558"/>
    </location>
</feature>
<dbReference type="InterPro" id="IPR039424">
    <property type="entry name" value="SBP_5"/>
</dbReference>
<dbReference type="Gene3D" id="3.90.76.10">
    <property type="entry name" value="Dipeptide-binding Protein, Domain 1"/>
    <property type="match status" value="1"/>
</dbReference>
<evidence type="ECO:0000313" key="3">
    <source>
        <dbReference type="EMBL" id="GED97873.1"/>
    </source>
</evidence>
<dbReference type="PANTHER" id="PTHR30290:SF65">
    <property type="entry name" value="MONOACYL PHOSPHATIDYLINOSITOL TETRAMANNOSIDE-BINDING PROTEIN LPQW-RELATED"/>
    <property type="match status" value="1"/>
</dbReference>
<keyword evidence="4" id="KW-1185">Reference proteome</keyword>
<dbReference type="PROSITE" id="PS51257">
    <property type="entry name" value="PROKAR_LIPOPROTEIN"/>
    <property type="match status" value="1"/>
</dbReference>
<dbReference type="GO" id="GO:0015833">
    <property type="term" value="P:peptide transport"/>
    <property type="evidence" value="ECO:0007669"/>
    <property type="project" value="TreeGrafter"/>
</dbReference>
<proteinExistence type="predicted"/>
<reference evidence="4" key="1">
    <citation type="submission" date="2019-06" db="EMBL/GenBank/DDBJ databases">
        <title>Gordonia isolated from sludge of a wastewater treatment plant.</title>
        <authorList>
            <person name="Tamura T."/>
            <person name="Aoyama K."/>
            <person name="Kang Y."/>
            <person name="Saito S."/>
            <person name="Akiyama N."/>
            <person name="Yazawa K."/>
            <person name="Gonoi T."/>
            <person name="Mikami Y."/>
        </authorList>
    </citation>
    <scope>NUCLEOTIDE SEQUENCE [LARGE SCALE GENOMIC DNA]</scope>
    <source>
        <strain evidence="4">NBRC 107697</strain>
    </source>
</reference>
<dbReference type="EMBL" id="BJOU01000001">
    <property type="protein sequence ID" value="GED97873.1"/>
    <property type="molecule type" value="Genomic_DNA"/>
</dbReference>
<comment type="caution">
    <text evidence="3">The sequence shown here is derived from an EMBL/GenBank/DDBJ whole genome shotgun (WGS) entry which is preliminary data.</text>
</comment>
<dbReference type="Proteomes" id="UP000444980">
    <property type="component" value="Unassembled WGS sequence"/>
</dbReference>
<gene>
    <name evidence="3" type="ORF">nbrc107697_19120</name>
</gene>
<dbReference type="InterPro" id="IPR000914">
    <property type="entry name" value="SBP_5_dom"/>
</dbReference>
<feature type="domain" description="Solute-binding protein family 5" evidence="2">
    <location>
        <begin position="96"/>
        <end position="429"/>
    </location>
</feature>
<sequence>MRNTKRKARGLALVAASAVVAPALLAGCGANKDAPVHYRTDARLSTYNPAGETGNADGVLMALTRVLGGFSLLGPQGQVVSDRDVGVAEAVPGPTLTVRYTFAPKAVYSDGVKPTCDDLVLAWAAQSGRFPGFTPATRAGYRDIDRVECEPGASTAVVRFARGRAYRDWRALFGAGSMMPAHVVARDAGVGSITEAVRARKPAVVAAVAKSWNTGFTLPTGTLDPARFVSLGPYRAESFDAKTGLHLVRNERWWGEQAKQPTVNVYGRNTDTAARAGDGGFDVTDSAVGIDAPPAAGEAPKPQVSVARQSLSVEQLVLAQHGALGSIQARQAFATCVPRDELVRRSGFGTQPWNLHVLTPASDLSYPINNQFGQRYARPDPARARELADQRPGGAGPLRVRVGYLGPDDRRKAMVALIADSCRRAGIEVVDAARPDLGPAALGRSVDALLINSGSSFAAAGAADVIRDAYTLYGGDPLNVGDFREPQATDGVTRLSVTVVAADQLAQQRAMETAAWRGLASLPLFATPREQTWSEKLSGVIAGRARNGTGWNMDRWSR</sequence>
<feature type="signal peptide" evidence="1">
    <location>
        <begin position="1"/>
        <end position="26"/>
    </location>
</feature>
<dbReference type="GO" id="GO:1904680">
    <property type="term" value="F:peptide transmembrane transporter activity"/>
    <property type="evidence" value="ECO:0007669"/>
    <property type="project" value="TreeGrafter"/>
</dbReference>
<organism evidence="3 4">
    <name type="scientific">Gordonia crocea</name>
    <dbReference type="NCBI Taxonomy" id="589162"/>
    <lineage>
        <taxon>Bacteria</taxon>
        <taxon>Bacillati</taxon>
        <taxon>Actinomycetota</taxon>
        <taxon>Actinomycetes</taxon>
        <taxon>Mycobacteriales</taxon>
        <taxon>Gordoniaceae</taxon>
        <taxon>Gordonia</taxon>
    </lineage>
</organism>